<evidence type="ECO:0000313" key="5">
    <source>
        <dbReference type="Proteomes" id="UP001154282"/>
    </source>
</evidence>
<feature type="compositionally biased region" description="Pro residues" evidence="1">
    <location>
        <begin position="81"/>
        <end position="138"/>
    </location>
</feature>
<evidence type="ECO:0000313" key="4">
    <source>
        <dbReference type="EMBL" id="CAI0550471.1"/>
    </source>
</evidence>
<keyword evidence="5" id="KW-1185">Reference proteome</keyword>
<evidence type="ECO:0000256" key="2">
    <source>
        <dbReference type="SAM" id="Phobius"/>
    </source>
</evidence>
<feature type="transmembrane region" description="Helical" evidence="2">
    <location>
        <begin position="12"/>
        <end position="30"/>
    </location>
</feature>
<keyword evidence="2" id="KW-0472">Membrane</keyword>
<name>A0AAV0R1L1_9ROSI</name>
<organism evidence="3 5">
    <name type="scientific">Linum tenue</name>
    <dbReference type="NCBI Taxonomy" id="586396"/>
    <lineage>
        <taxon>Eukaryota</taxon>
        <taxon>Viridiplantae</taxon>
        <taxon>Streptophyta</taxon>
        <taxon>Embryophyta</taxon>
        <taxon>Tracheophyta</taxon>
        <taxon>Spermatophyta</taxon>
        <taxon>Magnoliopsida</taxon>
        <taxon>eudicotyledons</taxon>
        <taxon>Gunneridae</taxon>
        <taxon>Pentapetalae</taxon>
        <taxon>rosids</taxon>
        <taxon>fabids</taxon>
        <taxon>Malpighiales</taxon>
        <taxon>Linaceae</taxon>
        <taxon>Linum</taxon>
    </lineage>
</organism>
<comment type="caution">
    <text evidence="3">The sequence shown here is derived from an EMBL/GenBank/DDBJ whole genome shotgun (WGS) entry which is preliminary data.</text>
</comment>
<feature type="region of interest" description="Disordered" evidence="1">
    <location>
        <begin position="37"/>
        <end position="154"/>
    </location>
</feature>
<gene>
    <name evidence="3" type="ORF">LITE_LOCUS45468</name>
    <name evidence="4" type="ORF">LITE_LOCUS45554</name>
</gene>
<dbReference type="InterPro" id="IPR040277">
    <property type="entry name" value="Os04g0629400-like"/>
</dbReference>
<sequence length="154" mass="15415">MCYVGKATKIFIFIVAVAVVAGLILAFGLFRRGASHQSRRQCSPEDESCYSPPAPAAVFANPNPATPSSPGSSSSPISAQPSPPTPDSGNQPPPFSPPSAPPPAQETASPPPPLQPLPISPPPPNAPAITGAPPPSSLNPPSGTVLVAPGPVHA</sequence>
<dbReference type="EMBL" id="CAMGYJ010000010">
    <property type="protein sequence ID" value="CAI0550471.1"/>
    <property type="molecule type" value="Genomic_DNA"/>
</dbReference>
<evidence type="ECO:0000256" key="1">
    <source>
        <dbReference type="SAM" id="MobiDB-lite"/>
    </source>
</evidence>
<dbReference type="Proteomes" id="UP001154282">
    <property type="component" value="Unassembled WGS sequence"/>
</dbReference>
<evidence type="ECO:0000313" key="3">
    <source>
        <dbReference type="EMBL" id="CAI0550233.1"/>
    </source>
</evidence>
<feature type="compositionally biased region" description="Low complexity" evidence="1">
    <location>
        <begin position="56"/>
        <end position="80"/>
    </location>
</feature>
<reference evidence="3" key="1">
    <citation type="submission" date="2022-08" db="EMBL/GenBank/DDBJ databases">
        <authorList>
            <person name="Gutierrez-Valencia J."/>
        </authorList>
    </citation>
    <scope>NUCLEOTIDE SEQUENCE</scope>
</reference>
<proteinExistence type="predicted"/>
<dbReference type="EMBL" id="CAMGYJ010000010">
    <property type="protein sequence ID" value="CAI0550233.1"/>
    <property type="molecule type" value="Genomic_DNA"/>
</dbReference>
<keyword evidence="2" id="KW-0812">Transmembrane</keyword>
<protein>
    <submittedName>
        <fullName evidence="3">Uncharacterized protein</fullName>
    </submittedName>
</protein>
<dbReference type="AlphaFoldDB" id="A0AAV0R1L1"/>
<dbReference type="PANTHER" id="PTHR36036:SF1">
    <property type="entry name" value="PROLINE-RICH FAMILY PROTEIN"/>
    <property type="match status" value="1"/>
</dbReference>
<keyword evidence="2" id="KW-1133">Transmembrane helix</keyword>
<accession>A0AAV0R1L1</accession>
<dbReference type="PANTHER" id="PTHR36036">
    <property type="entry name" value="PROLINE-RICH FAMILY PROTEIN"/>
    <property type="match status" value="1"/>
</dbReference>